<organism evidence="2 3">
    <name type="scientific">Salvia divinorum</name>
    <name type="common">Maria pastora</name>
    <name type="synonym">Diviner's sage</name>
    <dbReference type="NCBI Taxonomy" id="28513"/>
    <lineage>
        <taxon>Eukaryota</taxon>
        <taxon>Viridiplantae</taxon>
        <taxon>Streptophyta</taxon>
        <taxon>Embryophyta</taxon>
        <taxon>Tracheophyta</taxon>
        <taxon>Spermatophyta</taxon>
        <taxon>Magnoliopsida</taxon>
        <taxon>eudicotyledons</taxon>
        <taxon>Gunneridae</taxon>
        <taxon>Pentapetalae</taxon>
        <taxon>asterids</taxon>
        <taxon>lamiids</taxon>
        <taxon>Lamiales</taxon>
        <taxon>Lamiaceae</taxon>
        <taxon>Nepetoideae</taxon>
        <taxon>Mentheae</taxon>
        <taxon>Salviinae</taxon>
        <taxon>Salvia</taxon>
        <taxon>Salvia subgen. Calosphace</taxon>
    </lineage>
</organism>
<protein>
    <submittedName>
        <fullName evidence="2">Gdt1-like protein 1 protein</fullName>
    </submittedName>
</protein>
<reference evidence="2 3" key="1">
    <citation type="submission" date="2024-06" db="EMBL/GenBank/DDBJ databases">
        <title>A chromosome level genome sequence of Diviner's sage (Salvia divinorum).</title>
        <authorList>
            <person name="Ford S.A."/>
            <person name="Ro D.-K."/>
            <person name="Ness R.W."/>
            <person name="Phillips M.A."/>
        </authorList>
    </citation>
    <scope>NUCLEOTIDE SEQUENCE [LARGE SCALE GENOMIC DNA]</scope>
    <source>
        <strain evidence="2">SAF-2024a</strain>
        <tissue evidence="2">Leaf</tissue>
    </source>
</reference>
<evidence type="ECO:0000313" key="3">
    <source>
        <dbReference type="Proteomes" id="UP001567538"/>
    </source>
</evidence>
<keyword evidence="1" id="KW-0472">Membrane</keyword>
<keyword evidence="1" id="KW-0812">Transmembrane</keyword>
<dbReference type="EMBL" id="JBEAFC010000004">
    <property type="protein sequence ID" value="KAL1557258.1"/>
    <property type="molecule type" value="Genomic_DNA"/>
</dbReference>
<keyword evidence="3" id="KW-1185">Reference proteome</keyword>
<evidence type="ECO:0000256" key="1">
    <source>
        <dbReference type="SAM" id="Phobius"/>
    </source>
</evidence>
<evidence type="ECO:0000313" key="2">
    <source>
        <dbReference type="EMBL" id="KAL1557258.1"/>
    </source>
</evidence>
<dbReference type="AlphaFoldDB" id="A0ABD1HPP3"/>
<keyword evidence="1" id="KW-1133">Transmembrane helix</keyword>
<sequence length="78" mass="8470">MGRQIFLLHNSTCCGFIALRSHCRGTYRSWSGNIACCLGGSLLGTYLSEKTIAYIGGTLFLVFAAVTLVEIRPVITLI</sequence>
<dbReference type="Proteomes" id="UP001567538">
    <property type="component" value="Unassembled WGS sequence"/>
</dbReference>
<proteinExistence type="predicted"/>
<accession>A0ABD1HPP3</accession>
<feature type="transmembrane region" description="Helical" evidence="1">
    <location>
        <begin position="51"/>
        <end position="71"/>
    </location>
</feature>
<name>A0ABD1HPP3_SALDI</name>
<gene>
    <name evidence="2" type="ORF">AAHA92_07855</name>
</gene>
<comment type="caution">
    <text evidence="2">The sequence shown here is derived from an EMBL/GenBank/DDBJ whole genome shotgun (WGS) entry which is preliminary data.</text>
</comment>